<protein>
    <recommendedName>
        <fullName evidence="1">Major sperm protein</fullName>
    </recommendedName>
</protein>
<accession>A0A183V2C0</accession>
<dbReference type="Gene3D" id="2.60.40.10">
    <property type="entry name" value="Immunoglobulins"/>
    <property type="match status" value="1"/>
</dbReference>
<dbReference type="EMBL" id="UYWY01022509">
    <property type="protein sequence ID" value="VDM46211.1"/>
    <property type="molecule type" value="Genomic_DNA"/>
</dbReference>
<dbReference type="Pfam" id="PF00635">
    <property type="entry name" value="Motile_Sperm"/>
    <property type="match status" value="1"/>
</dbReference>
<reference evidence="5" key="1">
    <citation type="submission" date="2016-06" db="UniProtKB">
        <authorList>
            <consortium name="WormBaseParasite"/>
        </authorList>
    </citation>
    <scope>IDENTIFICATION</scope>
</reference>
<dbReference type="InterPro" id="IPR000535">
    <property type="entry name" value="MSP_dom"/>
</dbReference>
<dbReference type="SUPFAM" id="SSF49354">
    <property type="entry name" value="PapD-like"/>
    <property type="match status" value="1"/>
</dbReference>
<evidence type="ECO:0000313" key="5">
    <source>
        <dbReference type="WBParaSite" id="TCNE_0001489001-mRNA-1"/>
    </source>
</evidence>
<evidence type="ECO:0000313" key="3">
    <source>
        <dbReference type="EMBL" id="VDM46211.1"/>
    </source>
</evidence>
<keyword evidence="4" id="KW-1185">Reference proteome</keyword>
<keyword evidence="1" id="KW-0963">Cytoplasm</keyword>
<dbReference type="PROSITE" id="PS50202">
    <property type="entry name" value="MSP"/>
    <property type="match status" value="1"/>
</dbReference>
<proteinExistence type="predicted"/>
<organism evidence="4 5">
    <name type="scientific">Toxocara canis</name>
    <name type="common">Canine roundworm</name>
    <dbReference type="NCBI Taxonomy" id="6265"/>
    <lineage>
        <taxon>Eukaryota</taxon>
        <taxon>Metazoa</taxon>
        <taxon>Ecdysozoa</taxon>
        <taxon>Nematoda</taxon>
        <taxon>Chromadorea</taxon>
        <taxon>Rhabditida</taxon>
        <taxon>Spirurina</taxon>
        <taxon>Ascaridomorpha</taxon>
        <taxon>Ascaridoidea</taxon>
        <taxon>Toxocaridae</taxon>
        <taxon>Toxocara</taxon>
    </lineage>
</organism>
<gene>
    <name evidence="3" type="ORF">TCNE_LOCUS14890</name>
</gene>
<evidence type="ECO:0000313" key="4">
    <source>
        <dbReference type="Proteomes" id="UP000050794"/>
    </source>
</evidence>
<reference evidence="3 4" key="2">
    <citation type="submission" date="2018-11" db="EMBL/GenBank/DDBJ databases">
        <authorList>
            <consortium name="Pathogen Informatics"/>
        </authorList>
    </citation>
    <scope>NUCLEOTIDE SEQUENCE [LARGE SCALE GENOMIC DNA]</scope>
</reference>
<dbReference type="InterPro" id="IPR013783">
    <property type="entry name" value="Ig-like_fold"/>
</dbReference>
<comment type="function">
    <text evidence="1">Central component in molecular interactions underlying sperm crawling. Forms an extensive filament system that extends from sperm villipoda, along the leading edge of the pseudopod.</text>
</comment>
<name>A0A183V2C0_TOXCA</name>
<dbReference type="Proteomes" id="UP000050794">
    <property type="component" value="Unassembled WGS sequence"/>
</dbReference>
<sequence length="195" mass="21698">MHFVQLGFNAVDGKSAASDDCLIAAPAGKIIFKYPFNETITMALTNAHTKPVMWALKTNALRRIAAQPTCGVLPSHATVHLKIGLLEAPPSHTFGMDKMAIDYCIAEEGIALFDRAFMRRKATLCDPTGAHLYVWGFYQEPIGSTGFHEKKDRKSGRLLLCKTWKRSGELFGCFKCFLEQMKAKNTVLWTNVSLL</sequence>
<evidence type="ECO:0000256" key="1">
    <source>
        <dbReference type="RuleBase" id="RU003425"/>
    </source>
</evidence>
<dbReference type="WBParaSite" id="TCNE_0001489001-mRNA-1">
    <property type="protein sequence ID" value="TCNE_0001489001-mRNA-1"/>
    <property type="gene ID" value="TCNE_0001489001"/>
</dbReference>
<keyword evidence="1" id="KW-0206">Cytoskeleton</keyword>
<dbReference type="AlphaFoldDB" id="A0A183V2C0"/>
<evidence type="ECO:0000259" key="2">
    <source>
        <dbReference type="PROSITE" id="PS50202"/>
    </source>
</evidence>
<feature type="domain" description="MSP" evidence="2">
    <location>
        <begin position="21"/>
        <end position="127"/>
    </location>
</feature>
<dbReference type="InterPro" id="IPR008962">
    <property type="entry name" value="PapD-like_sf"/>
</dbReference>